<evidence type="ECO:0000313" key="2">
    <source>
        <dbReference type="Proteomes" id="UP000325255"/>
    </source>
</evidence>
<dbReference type="AlphaFoldDB" id="A0A5M6IXJ9"/>
<dbReference type="RefSeq" id="WP_162530551.1">
    <property type="nucleotide sequence ID" value="NZ_OW485601.1"/>
</dbReference>
<evidence type="ECO:0000313" key="1">
    <source>
        <dbReference type="EMBL" id="KAA5612095.1"/>
    </source>
</evidence>
<reference evidence="1 2" key="1">
    <citation type="submission" date="2019-09" db="EMBL/GenBank/DDBJ databases">
        <title>Genome sequence of Rhodovastum atsumiense, a diverse member of the Acetobacteraceae family of non-sulfur purple photosynthetic bacteria.</title>
        <authorList>
            <person name="Meyer T."/>
            <person name="Kyndt J."/>
        </authorList>
    </citation>
    <scope>NUCLEOTIDE SEQUENCE [LARGE SCALE GENOMIC DNA]</scope>
    <source>
        <strain evidence="1 2">DSM 21279</strain>
    </source>
</reference>
<name>A0A5M6IXJ9_9PROT</name>
<organism evidence="1 2">
    <name type="scientific">Rhodovastum atsumiense</name>
    <dbReference type="NCBI Taxonomy" id="504468"/>
    <lineage>
        <taxon>Bacteria</taxon>
        <taxon>Pseudomonadati</taxon>
        <taxon>Pseudomonadota</taxon>
        <taxon>Alphaproteobacteria</taxon>
        <taxon>Acetobacterales</taxon>
        <taxon>Acetobacteraceae</taxon>
        <taxon>Rhodovastum</taxon>
    </lineage>
</organism>
<keyword evidence="2" id="KW-1185">Reference proteome</keyword>
<sequence length="106" mass="11978">MAAMPAAAQCSWKSLRLEVHVALASSNGRTCVKSTGLLPRGCSREWSVDGFVLTDDQTNIYHDDFELTIVGNKIRNTSQIKFNFITKFTSNYHVIFEEIAYDSDFH</sequence>
<proteinExistence type="predicted"/>
<dbReference type="Proteomes" id="UP000325255">
    <property type="component" value="Unassembled WGS sequence"/>
</dbReference>
<comment type="caution">
    <text evidence="1">The sequence shown here is derived from an EMBL/GenBank/DDBJ whole genome shotgun (WGS) entry which is preliminary data.</text>
</comment>
<accession>A0A5M6IXJ9</accession>
<dbReference type="EMBL" id="VWPK01000015">
    <property type="protein sequence ID" value="KAA5612095.1"/>
    <property type="molecule type" value="Genomic_DNA"/>
</dbReference>
<gene>
    <name evidence="1" type="ORF">F1189_11605</name>
</gene>
<protein>
    <submittedName>
        <fullName evidence="1">Uncharacterized protein</fullName>
    </submittedName>
</protein>